<evidence type="ECO:0000313" key="2">
    <source>
        <dbReference type="Proteomes" id="UP000765509"/>
    </source>
</evidence>
<gene>
    <name evidence="1" type="ORF">O181_010812</name>
</gene>
<keyword evidence="2" id="KW-1185">Reference proteome</keyword>
<dbReference type="EMBL" id="AVOT02002657">
    <property type="protein sequence ID" value="MBW0471097.1"/>
    <property type="molecule type" value="Genomic_DNA"/>
</dbReference>
<accession>A0A9Q3BTE6</accession>
<name>A0A9Q3BTE6_9BASI</name>
<dbReference type="AlphaFoldDB" id="A0A9Q3BTE6"/>
<sequence>MQWLRSSHDGNLQNYIDNSRILMMSLETVNINIPAECHPFTLLGKLSGDHKMHQFVKVLSLNEELIQQPKLVLERLQEFHDNSNTWLSNQAPASTALVSESAHPYKITYYCTNGKHNPMCTTHTKESFFAKNPNLRPAYQSNKRKNQLYQSPTAHLSNAQVLMTGKGIVIHPQELIINCGATHHMFNSRSLFSSFVETSPIGVCTGDS</sequence>
<organism evidence="1 2">
    <name type="scientific">Austropuccinia psidii MF-1</name>
    <dbReference type="NCBI Taxonomy" id="1389203"/>
    <lineage>
        <taxon>Eukaryota</taxon>
        <taxon>Fungi</taxon>
        <taxon>Dikarya</taxon>
        <taxon>Basidiomycota</taxon>
        <taxon>Pucciniomycotina</taxon>
        <taxon>Pucciniomycetes</taxon>
        <taxon>Pucciniales</taxon>
        <taxon>Sphaerophragmiaceae</taxon>
        <taxon>Austropuccinia</taxon>
    </lineage>
</organism>
<protein>
    <submittedName>
        <fullName evidence="1">Uncharacterized protein</fullName>
    </submittedName>
</protein>
<dbReference type="OrthoDB" id="8029976at2759"/>
<dbReference type="Proteomes" id="UP000765509">
    <property type="component" value="Unassembled WGS sequence"/>
</dbReference>
<reference evidence="1" key="1">
    <citation type="submission" date="2021-03" db="EMBL/GenBank/DDBJ databases">
        <title>Draft genome sequence of rust myrtle Austropuccinia psidii MF-1, a brazilian biotype.</title>
        <authorList>
            <person name="Quecine M.C."/>
            <person name="Pachon D.M.R."/>
            <person name="Bonatelli M.L."/>
            <person name="Correr F.H."/>
            <person name="Franceschini L.M."/>
            <person name="Leite T.F."/>
            <person name="Margarido G.R.A."/>
            <person name="Almeida C.A."/>
            <person name="Ferrarezi J.A."/>
            <person name="Labate C.A."/>
        </authorList>
    </citation>
    <scope>NUCLEOTIDE SEQUENCE</scope>
    <source>
        <strain evidence="1">MF-1</strain>
    </source>
</reference>
<proteinExistence type="predicted"/>
<comment type="caution">
    <text evidence="1">The sequence shown here is derived from an EMBL/GenBank/DDBJ whole genome shotgun (WGS) entry which is preliminary data.</text>
</comment>
<evidence type="ECO:0000313" key="1">
    <source>
        <dbReference type="EMBL" id="MBW0471097.1"/>
    </source>
</evidence>